<dbReference type="GeneTree" id="ENSGT00940000178143"/>
<evidence type="ECO:0000313" key="1">
    <source>
        <dbReference type="Ensembl" id="ENSNBRP00000000629.1"/>
    </source>
</evidence>
<dbReference type="Bgee" id="ENSNBRG00000000582">
    <property type="expression patterns" value="Expressed in mesonephros and 2 other cell types or tissues"/>
</dbReference>
<organism evidence="1 2">
    <name type="scientific">Neolamprologus brichardi</name>
    <name type="common">Fairy cichlid</name>
    <name type="synonym">Lamprologus brichardi</name>
    <dbReference type="NCBI Taxonomy" id="32507"/>
    <lineage>
        <taxon>Eukaryota</taxon>
        <taxon>Metazoa</taxon>
        <taxon>Chordata</taxon>
        <taxon>Craniata</taxon>
        <taxon>Vertebrata</taxon>
        <taxon>Euteleostomi</taxon>
        <taxon>Actinopterygii</taxon>
        <taxon>Neopterygii</taxon>
        <taxon>Teleostei</taxon>
        <taxon>Neoteleostei</taxon>
        <taxon>Acanthomorphata</taxon>
        <taxon>Ovalentaria</taxon>
        <taxon>Cichlomorphae</taxon>
        <taxon>Cichliformes</taxon>
        <taxon>Cichlidae</taxon>
        <taxon>African cichlids</taxon>
        <taxon>Pseudocrenilabrinae</taxon>
        <taxon>Lamprologini</taxon>
        <taxon>Neolamprologus</taxon>
    </lineage>
</organism>
<accession>A0A3Q4M200</accession>
<sequence>MEDDELLPVTDFEDVLVTVFFLLRKNPKAEFWTTYQVRSADWSIEVLLHRWNLSCIEVQLDQFDADTPELAGSNLPGNHSIQMMKITL</sequence>
<dbReference type="Proteomes" id="UP000261580">
    <property type="component" value="Unassembled WGS sequence"/>
</dbReference>
<evidence type="ECO:0000313" key="2">
    <source>
        <dbReference type="Proteomes" id="UP000261580"/>
    </source>
</evidence>
<keyword evidence="2" id="KW-1185">Reference proteome</keyword>
<dbReference type="AlphaFoldDB" id="A0A3Q4M200"/>
<reference evidence="1" key="2">
    <citation type="submission" date="2025-09" db="UniProtKB">
        <authorList>
            <consortium name="Ensembl"/>
        </authorList>
    </citation>
    <scope>IDENTIFICATION</scope>
</reference>
<protein>
    <submittedName>
        <fullName evidence="1">Uncharacterized protein</fullName>
    </submittedName>
</protein>
<dbReference type="STRING" id="32507.ENSNBRP00000000629"/>
<proteinExistence type="predicted"/>
<dbReference type="OMA" id="WNLKCLN"/>
<reference evidence="1" key="1">
    <citation type="submission" date="2025-08" db="UniProtKB">
        <authorList>
            <consortium name="Ensembl"/>
        </authorList>
    </citation>
    <scope>IDENTIFICATION</scope>
</reference>
<dbReference type="Ensembl" id="ENSNBRT00000000673.1">
    <property type="protein sequence ID" value="ENSNBRP00000000629.1"/>
    <property type="gene ID" value="ENSNBRG00000000582.1"/>
</dbReference>
<name>A0A3Q4M200_NEOBR</name>